<evidence type="ECO:0000313" key="1">
    <source>
        <dbReference type="EMBL" id="DBA52107.1"/>
    </source>
</evidence>
<organism evidence="1">
    <name type="scientific">Nitrosopumilaceae spindle-shaped virus</name>
    <dbReference type="NCBI Taxonomy" id="3065433"/>
    <lineage>
        <taxon>Viruses</taxon>
    </lineage>
</organism>
<dbReference type="EMBL" id="BK067790">
    <property type="protein sequence ID" value="DBA52107.1"/>
    <property type="molecule type" value="Genomic_DNA"/>
</dbReference>
<name>A0AAT9J7H0_9VIRU</name>
<accession>A0AAT9J7H0</accession>
<reference evidence="1" key="1">
    <citation type="journal article" date="2024" name="Environ. Microbiol. Rep.">
        <title>Hiding in plain sight: The discovery of complete genomes of 11 hypothetical spindle-shaped viruses that putatively infect mesophilic ammonia-oxidizing archaea.</title>
        <authorList>
            <person name="Ni Y."/>
            <person name="Xu T."/>
            <person name="Yan S."/>
            <person name="Chen L."/>
            <person name="Wang Y."/>
        </authorList>
    </citation>
    <scope>NUCLEOTIDE SEQUENCE</scope>
    <source>
        <strain evidence="1">NMM1</strain>
    </source>
</reference>
<protein>
    <submittedName>
        <fullName evidence="1">ORF22</fullName>
    </submittedName>
</protein>
<reference evidence="1" key="2">
    <citation type="submission" date="2024-03" db="EMBL/GenBank/DDBJ databases">
        <authorList>
            <person name="Ni Y."/>
            <person name="Xu T."/>
            <person name="Yan S."/>
            <person name="Chen L."/>
            <person name="Wang Y."/>
        </authorList>
    </citation>
    <scope>NUCLEOTIDE SEQUENCE</scope>
    <source>
        <strain evidence="1">NMM1</strain>
    </source>
</reference>
<sequence>MRCKLCGKVVKVVNEYHCWVASQHCGACHYFGGKKSVR</sequence>
<proteinExistence type="predicted"/>